<sequence>MSKRAASTAASANASSAPKRARASPKSDAKDDAPRSPAAPTGVDHVAPDWVPRNKELPKGTLSFARPQEGDVRMVIWNITSLKSSDAKGLMRYIKAEDPDVLILSETKVNAPPAHAGLDAIYAHQYWGIGEKKGYAGVAVLSKTKPSEVHYGLPGFHDPSSRARMITVVFPHTVVVGTYAVNAGDQLKTLDNKMRWNDALEKHLQTYADRDLIWCGDLNVVWDDRDLAGASKKWNKSAGYTEAECDAHRRVLGATEMQDAWRVLHPEAVGEYTYYGWRGNCRARGAGWRIDTFIANARALPRITACEIRHAIYGASDHLPVVADVRGPL</sequence>
<accession>A0AAF0DSI5</accession>
<keyword evidence="8" id="KW-0227">DNA damage</keyword>
<feature type="binding site" evidence="6">
    <location>
        <position position="78"/>
    </location>
    <ligand>
        <name>Mg(2+)</name>
        <dbReference type="ChEBI" id="CHEBI:18420"/>
        <label>1</label>
    </ligand>
</feature>
<feature type="binding site" evidence="6">
    <location>
        <position position="317"/>
    </location>
    <ligand>
        <name>Mg(2+)</name>
        <dbReference type="ChEBI" id="CHEBI:18420"/>
        <label>1</label>
    </ligand>
</feature>
<dbReference type="GO" id="GO:0006284">
    <property type="term" value="P:base-excision repair"/>
    <property type="evidence" value="ECO:0007669"/>
    <property type="project" value="TreeGrafter"/>
</dbReference>
<keyword evidence="2 6" id="KW-0479">Metal-binding</keyword>
<dbReference type="InterPro" id="IPR036691">
    <property type="entry name" value="Endo/exonu/phosph_ase_sf"/>
</dbReference>
<keyword evidence="4 6" id="KW-0460">Magnesium</keyword>
<keyword evidence="8" id="KW-0234">DNA repair</keyword>
<organism evidence="11 12">
    <name type="scientific">Malassezia brasiliensis</name>
    <dbReference type="NCBI Taxonomy" id="1821822"/>
    <lineage>
        <taxon>Eukaryota</taxon>
        <taxon>Fungi</taxon>
        <taxon>Dikarya</taxon>
        <taxon>Basidiomycota</taxon>
        <taxon>Ustilaginomycotina</taxon>
        <taxon>Malasseziomycetes</taxon>
        <taxon>Malasseziales</taxon>
        <taxon>Malasseziaceae</taxon>
        <taxon>Malassezia</taxon>
    </lineage>
</organism>
<keyword evidence="6" id="KW-0464">Manganese</keyword>
<reference evidence="11" key="1">
    <citation type="submission" date="2023-03" db="EMBL/GenBank/DDBJ databases">
        <title>Mating type loci evolution in Malassezia.</title>
        <authorList>
            <person name="Coelho M.A."/>
        </authorList>
    </citation>
    <scope>NUCLEOTIDE SEQUENCE</scope>
    <source>
        <strain evidence="11">CBS 14135</strain>
    </source>
</reference>
<feature type="site" description="Interaction with DNA substrate" evidence="7">
    <location>
        <position position="318"/>
    </location>
</feature>
<feature type="domain" description="Endonuclease/exonuclease/phosphatase" evidence="10">
    <location>
        <begin position="77"/>
        <end position="318"/>
    </location>
</feature>
<feature type="compositionally biased region" description="Basic and acidic residues" evidence="9">
    <location>
        <begin position="25"/>
        <end position="34"/>
    </location>
</feature>
<dbReference type="SUPFAM" id="SSF56219">
    <property type="entry name" value="DNase I-like"/>
    <property type="match status" value="1"/>
</dbReference>
<feature type="compositionally biased region" description="Low complexity" evidence="9">
    <location>
        <begin position="1"/>
        <end position="18"/>
    </location>
</feature>
<evidence type="ECO:0000256" key="1">
    <source>
        <dbReference type="ARBA" id="ARBA00007092"/>
    </source>
</evidence>
<keyword evidence="3" id="KW-0378">Hydrolase</keyword>
<dbReference type="Proteomes" id="UP001216638">
    <property type="component" value="Chromosome 2"/>
</dbReference>
<comment type="cofactor">
    <cofactor evidence="6 8">
        <name>Mg(2+)</name>
        <dbReference type="ChEBI" id="CHEBI:18420"/>
    </cofactor>
    <cofactor evidence="6 8">
        <name>Mn(2+)</name>
        <dbReference type="ChEBI" id="CHEBI:29035"/>
    </cofactor>
    <text evidence="6 8">Probably binds two magnesium or manganese ions per subunit.</text>
</comment>
<feature type="region of interest" description="Disordered" evidence="9">
    <location>
        <begin position="1"/>
        <end position="61"/>
    </location>
</feature>
<gene>
    <name evidence="11" type="ORF">MBRA1_002038</name>
</gene>
<dbReference type="AlphaFoldDB" id="A0AAF0DSI5"/>
<keyword evidence="12" id="KW-1185">Reference proteome</keyword>
<feature type="site" description="Important for catalytic activity" evidence="7">
    <location>
        <position position="291"/>
    </location>
</feature>
<evidence type="ECO:0000256" key="3">
    <source>
        <dbReference type="ARBA" id="ARBA00022801"/>
    </source>
</evidence>
<dbReference type="EC" id="4.2.99.18" evidence="11"/>
<evidence type="ECO:0000256" key="4">
    <source>
        <dbReference type="ARBA" id="ARBA00022842"/>
    </source>
</evidence>
<evidence type="ECO:0000256" key="8">
    <source>
        <dbReference type="RuleBase" id="RU362131"/>
    </source>
</evidence>
<dbReference type="PANTHER" id="PTHR22748:SF6">
    <property type="entry name" value="DNA-(APURINIC OR APYRIMIDINIC SITE) ENDONUCLEASE"/>
    <property type="match status" value="1"/>
</dbReference>
<evidence type="ECO:0000256" key="9">
    <source>
        <dbReference type="SAM" id="MobiDB-lite"/>
    </source>
</evidence>
<feature type="active site" evidence="5">
    <location>
        <position position="179"/>
    </location>
</feature>
<feature type="site" description="Transition state stabilizer" evidence="7">
    <location>
        <position position="219"/>
    </location>
</feature>
<dbReference type="InterPro" id="IPR005135">
    <property type="entry name" value="Endo/exonuclease/phosphatase"/>
</dbReference>
<dbReference type="GO" id="GO:0046872">
    <property type="term" value="F:metal ion binding"/>
    <property type="evidence" value="ECO:0007669"/>
    <property type="project" value="UniProtKB-KW"/>
</dbReference>
<dbReference type="NCBIfam" id="TIGR00633">
    <property type="entry name" value="xth"/>
    <property type="match status" value="1"/>
</dbReference>
<evidence type="ECO:0000313" key="11">
    <source>
        <dbReference type="EMBL" id="WFC95390.1"/>
    </source>
</evidence>
<feature type="active site" description="Proton acceptor" evidence="5">
    <location>
        <position position="318"/>
    </location>
</feature>
<protein>
    <submittedName>
        <fullName evidence="11">DNA-(Apurinic or apyrimidinic site) lyase</fullName>
        <ecNumber evidence="11">4.2.99.18</ecNumber>
    </submittedName>
</protein>
<comment type="similarity">
    <text evidence="1 8">Belongs to the DNA repair enzymes AP/ExoA family.</text>
</comment>
<evidence type="ECO:0000259" key="10">
    <source>
        <dbReference type="Pfam" id="PF03372"/>
    </source>
</evidence>
<feature type="binding site" evidence="6">
    <location>
        <position position="318"/>
    </location>
    <ligand>
        <name>Mg(2+)</name>
        <dbReference type="ChEBI" id="CHEBI:18420"/>
        <label>1</label>
    </ligand>
</feature>
<name>A0AAF0DSI5_9BASI</name>
<dbReference type="Gene3D" id="3.60.10.10">
    <property type="entry name" value="Endonuclease/exonuclease/phosphatase"/>
    <property type="match status" value="1"/>
</dbReference>
<dbReference type="EMBL" id="CP119952">
    <property type="protein sequence ID" value="WFC95390.1"/>
    <property type="molecule type" value="Genomic_DNA"/>
</dbReference>
<feature type="binding site" evidence="6">
    <location>
        <position position="106"/>
    </location>
    <ligand>
        <name>Mg(2+)</name>
        <dbReference type="ChEBI" id="CHEBI:18420"/>
        <label>1</label>
    </ligand>
</feature>
<dbReference type="GO" id="GO:0008311">
    <property type="term" value="F:double-stranded DNA 3'-5' DNA exonuclease activity"/>
    <property type="evidence" value="ECO:0007669"/>
    <property type="project" value="TreeGrafter"/>
</dbReference>
<proteinExistence type="inferred from homology"/>
<feature type="binding site" evidence="6">
    <location>
        <position position="219"/>
    </location>
    <ligand>
        <name>Mg(2+)</name>
        <dbReference type="ChEBI" id="CHEBI:18420"/>
        <label>1</label>
    </ligand>
</feature>
<dbReference type="PANTHER" id="PTHR22748">
    <property type="entry name" value="AP ENDONUCLEASE"/>
    <property type="match status" value="1"/>
</dbReference>
<dbReference type="Pfam" id="PF03372">
    <property type="entry name" value="Exo_endo_phos"/>
    <property type="match status" value="1"/>
</dbReference>
<dbReference type="InterPro" id="IPR004808">
    <property type="entry name" value="AP_endonuc_1"/>
</dbReference>
<keyword evidence="11" id="KW-0456">Lyase</keyword>
<dbReference type="PROSITE" id="PS51435">
    <property type="entry name" value="AP_NUCLEASE_F1_4"/>
    <property type="match status" value="1"/>
</dbReference>
<evidence type="ECO:0000313" key="12">
    <source>
        <dbReference type="Proteomes" id="UP001216638"/>
    </source>
</evidence>
<dbReference type="GO" id="GO:0008081">
    <property type="term" value="F:phosphoric diester hydrolase activity"/>
    <property type="evidence" value="ECO:0007669"/>
    <property type="project" value="TreeGrafter"/>
</dbReference>
<dbReference type="GO" id="GO:0005634">
    <property type="term" value="C:nucleus"/>
    <property type="evidence" value="ECO:0007669"/>
    <property type="project" value="TreeGrafter"/>
</dbReference>
<evidence type="ECO:0000256" key="6">
    <source>
        <dbReference type="PIRSR" id="PIRSR604808-2"/>
    </source>
</evidence>
<dbReference type="GO" id="GO:0140078">
    <property type="term" value="F:class I DNA-(apurinic or apyrimidinic site) endonuclease activity"/>
    <property type="evidence" value="ECO:0007669"/>
    <property type="project" value="UniProtKB-EC"/>
</dbReference>
<evidence type="ECO:0000256" key="7">
    <source>
        <dbReference type="PIRSR" id="PIRSR604808-3"/>
    </source>
</evidence>
<feature type="binding site" evidence="6">
    <location>
        <position position="217"/>
    </location>
    <ligand>
        <name>Mg(2+)</name>
        <dbReference type="ChEBI" id="CHEBI:18420"/>
        <label>1</label>
    </ligand>
</feature>
<dbReference type="CDD" id="cd09087">
    <property type="entry name" value="Ape1-like_AP-endo"/>
    <property type="match status" value="1"/>
</dbReference>
<evidence type="ECO:0000256" key="2">
    <source>
        <dbReference type="ARBA" id="ARBA00022723"/>
    </source>
</evidence>
<evidence type="ECO:0000256" key="5">
    <source>
        <dbReference type="PIRSR" id="PIRSR604808-1"/>
    </source>
</evidence>
<feature type="active site" description="Proton donor/acceptor" evidence="5">
    <location>
        <position position="217"/>
    </location>
</feature>